<organism evidence="2 3">
    <name type="scientific">Plasmodium knowlesi</name>
    <dbReference type="NCBI Taxonomy" id="5850"/>
    <lineage>
        <taxon>Eukaryota</taxon>
        <taxon>Sar</taxon>
        <taxon>Alveolata</taxon>
        <taxon>Apicomplexa</taxon>
        <taxon>Aconoidasida</taxon>
        <taxon>Haemosporida</taxon>
        <taxon>Plasmodiidae</taxon>
        <taxon>Plasmodium</taxon>
        <taxon>Plasmodium (Plasmodium)</taxon>
    </lineage>
</organism>
<evidence type="ECO:0000256" key="1">
    <source>
        <dbReference type="SAM" id="MobiDB-lite"/>
    </source>
</evidence>
<dbReference type="Proteomes" id="UP000195012">
    <property type="component" value="Unassembled WGS sequence"/>
</dbReference>
<sequence>MATPGIEPGTSCTRSKNHTTRSSSLTSQNVQKQARYNKKDCYKISKVTKLKLKYFFFAYKLCTSGGVKQRNLHVSVYLYDKIMTDSKEYLYITFPSSNI</sequence>
<feature type="compositionally biased region" description="Polar residues" evidence="1">
    <location>
        <begin position="10"/>
        <end position="31"/>
    </location>
</feature>
<feature type="region of interest" description="Disordered" evidence="1">
    <location>
        <begin position="1"/>
        <end position="31"/>
    </location>
</feature>
<evidence type="ECO:0000313" key="2">
    <source>
        <dbReference type="EMBL" id="OTN64295.1"/>
    </source>
</evidence>
<protein>
    <submittedName>
        <fullName evidence="2">Uncharacterized protein</fullName>
    </submittedName>
</protein>
<evidence type="ECO:0000313" key="3">
    <source>
        <dbReference type="Proteomes" id="UP000195012"/>
    </source>
</evidence>
<dbReference type="EMBL" id="NETL01000028">
    <property type="protein sequence ID" value="OTN64295.1"/>
    <property type="molecule type" value="Genomic_DNA"/>
</dbReference>
<dbReference type="AlphaFoldDB" id="A0A1Y3DLG4"/>
<name>A0A1Y3DLG4_PLAKN</name>
<reference evidence="2 3" key="1">
    <citation type="submission" date="2017-05" db="EMBL/GenBank/DDBJ databases">
        <title>PacBio assembly of a Plasmodium knowlesi genome sequence with Hi-C correction and manual annotation of the SICAvar gene family.</title>
        <authorList>
            <person name="Lapp S.A."/>
            <person name="Geraldo J.A."/>
            <person name="Chien J.-T."/>
            <person name="Ay F."/>
            <person name="Pakala S.B."/>
            <person name="Batugedara G."/>
            <person name="Humphrey J.C."/>
            <person name="Debarry J.D."/>
            <person name="Le Roch K.G."/>
            <person name="Galinski M.R."/>
            <person name="Kissinger J.C."/>
        </authorList>
    </citation>
    <scope>NUCLEOTIDE SEQUENCE [LARGE SCALE GENOMIC DNA]</scope>
    <source>
        <strain evidence="3">Malayan Strain Pk1 (A+)</strain>
    </source>
</reference>
<comment type="caution">
    <text evidence="2">The sequence shown here is derived from an EMBL/GenBank/DDBJ whole genome shotgun (WGS) entry which is preliminary data.</text>
</comment>
<dbReference type="VEuPathDB" id="PlasmoDB:PKNOH_S140254400"/>
<accession>A0A1Y3DLG4</accession>
<gene>
    <name evidence="2" type="ORF">PKNOH_S140254400</name>
</gene>
<proteinExistence type="predicted"/>